<accession>A0A0C2A1V6</accession>
<dbReference type="RefSeq" id="WP_146658531.1">
    <property type="nucleotide sequence ID" value="NZ_JMCC02000026.1"/>
</dbReference>
<keyword evidence="3" id="KW-1015">Disulfide bond</keyword>
<dbReference type="PANTHER" id="PTHR39767:SF2">
    <property type="entry name" value="CHROMOSOME UNDETERMINED SCAFFOLD_1, WHOLE GENOME SHOTGUN SEQUENCE"/>
    <property type="match status" value="1"/>
</dbReference>
<gene>
    <name evidence="6" type="ORF">DB30_03415</name>
</gene>
<dbReference type="AlphaFoldDB" id="A0A0C2A1V6"/>
<evidence type="ECO:0000313" key="6">
    <source>
        <dbReference type="EMBL" id="KIG17358.1"/>
    </source>
</evidence>
<sequence length="455" mass="46359">MHLNLAHLGLAALLCLPAISGCTPAPESEGGFTTFTTQPGDGDGDGDSTETGSAEGDGDGDGDTGNPNCGDGVVDPGEECDLGPENAESGQCTPNCHIAACGDGYVYEGFEECDDGNPINTDDCVMGCKLATCGDGFTHEGVEECDDGNDDEADGCSSACLPGVCGDGVLQEGEQCDDGNDDTSDDCPACQLAFCGDGFVQAGVELCDDGNLELTDGCISPQCVPATCGDGHLWAGMEECDDGNLEDGDACPTSCAPSFCGDGFKWDGMEECDDGNDVDADGCTNDCISNGASCDDIVTNMNVWGVASNGVDLRSYTDSTLHYIGCPGDGCPPDSFYCNYDPNAGTLQFGTNSGGALRSMPDAGDANGDMMPNSYGGCCNAQLGLCNAPDSNNNGVGVDMVAALCNSLGYSSGMIVREVASNGCPETHALTQDGLSWTSDFMSSQGFGAEYLCSN</sequence>
<proteinExistence type="predicted"/>
<keyword evidence="2" id="KW-0677">Repeat</keyword>
<dbReference type="Proteomes" id="UP000031599">
    <property type="component" value="Unassembled WGS sequence"/>
</dbReference>
<protein>
    <submittedName>
        <fullName evidence="6">Microbial collagenase, secreted</fullName>
    </submittedName>
</protein>
<dbReference type="PANTHER" id="PTHR39767">
    <property type="entry name" value="CALCIUM/CALMODULIN-BINDING MEMBRANE PROTEIN PCM4-RELATED"/>
    <property type="match status" value="1"/>
</dbReference>
<feature type="signal peptide" evidence="5">
    <location>
        <begin position="1"/>
        <end position="20"/>
    </location>
</feature>
<evidence type="ECO:0000256" key="3">
    <source>
        <dbReference type="ARBA" id="ARBA00023157"/>
    </source>
</evidence>
<evidence type="ECO:0000256" key="1">
    <source>
        <dbReference type="ARBA" id="ARBA00022729"/>
    </source>
</evidence>
<dbReference type="Pfam" id="PF13948">
    <property type="entry name" value="DUF4215"/>
    <property type="match status" value="5"/>
</dbReference>
<organism evidence="6 7">
    <name type="scientific">Enhygromyxa salina</name>
    <dbReference type="NCBI Taxonomy" id="215803"/>
    <lineage>
        <taxon>Bacteria</taxon>
        <taxon>Pseudomonadati</taxon>
        <taxon>Myxococcota</taxon>
        <taxon>Polyangia</taxon>
        <taxon>Nannocystales</taxon>
        <taxon>Nannocystaceae</taxon>
        <taxon>Enhygromyxa</taxon>
    </lineage>
</organism>
<evidence type="ECO:0000256" key="4">
    <source>
        <dbReference type="SAM" id="MobiDB-lite"/>
    </source>
</evidence>
<evidence type="ECO:0000313" key="7">
    <source>
        <dbReference type="Proteomes" id="UP000031599"/>
    </source>
</evidence>
<feature type="chain" id="PRO_5002162163" evidence="5">
    <location>
        <begin position="21"/>
        <end position="455"/>
    </location>
</feature>
<dbReference type="NCBIfam" id="TIGR02232">
    <property type="entry name" value="myxo_disulf_rpt"/>
    <property type="match status" value="5"/>
</dbReference>
<reference evidence="6 7" key="1">
    <citation type="submission" date="2014-12" db="EMBL/GenBank/DDBJ databases">
        <title>Genome assembly of Enhygromyxa salina DSM 15201.</title>
        <authorList>
            <person name="Sharma G."/>
            <person name="Subramanian S."/>
        </authorList>
    </citation>
    <scope>NUCLEOTIDE SEQUENCE [LARGE SCALE GENOMIC DNA]</scope>
    <source>
        <strain evidence="6 7">DSM 15201</strain>
    </source>
</reference>
<dbReference type="EMBL" id="JMCC02000026">
    <property type="protein sequence ID" value="KIG17358.1"/>
    <property type="molecule type" value="Genomic_DNA"/>
</dbReference>
<evidence type="ECO:0000256" key="5">
    <source>
        <dbReference type="SAM" id="SignalP"/>
    </source>
</evidence>
<dbReference type="InterPro" id="IPR011936">
    <property type="entry name" value="Myxo_disulph_rpt"/>
</dbReference>
<evidence type="ECO:0000256" key="2">
    <source>
        <dbReference type="ARBA" id="ARBA00022737"/>
    </source>
</evidence>
<feature type="compositionally biased region" description="Low complexity" evidence="4">
    <location>
        <begin position="29"/>
        <end position="40"/>
    </location>
</feature>
<keyword evidence="1 5" id="KW-0732">Signal</keyword>
<name>A0A0C2A1V6_9BACT</name>
<feature type="region of interest" description="Disordered" evidence="4">
    <location>
        <begin position="27"/>
        <end position="89"/>
    </location>
</feature>
<comment type="caution">
    <text evidence="6">The sequence shown here is derived from an EMBL/GenBank/DDBJ whole genome shotgun (WGS) entry which is preliminary data.</text>
</comment>